<proteinExistence type="predicted"/>
<gene>
    <name evidence="2" type="ORF">BN869_000000558_1</name>
</gene>
<accession>A0A0B7JI79</accession>
<feature type="signal peptide" evidence="1">
    <location>
        <begin position="1"/>
        <end position="19"/>
    </location>
</feature>
<name>A0A0B7JI79_BIOOC</name>
<protein>
    <submittedName>
        <fullName evidence="2">Uncharacterized protein</fullName>
    </submittedName>
</protein>
<reference evidence="2" key="1">
    <citation type="submission" date="2015-01" db="EMBL/GenBank/DDBJ databases">
        <authorList>
            <person name="Durling Mikael"/>
        </authorList>
    </citation>
    <scope>NUCLEOTIDE SEQUENCE</scope>
</reference>
<evidence type="ECO:0000313" key="2">
    <source>
        <dbReference type="EMBL" id="CEO44503.1"/>
    </source>
</evidence>
<dbReference type="PANTHER" id="PTHR42047">
    <property type="entry name" value="PROTEIN, PUTATIVE (AFU_ORTHOLOGUE AFUA_6G03560)-RELATED"/>
    <property type="match status" value="1"/>
</dbReference>
<dbReference type="InterPro" id="IPR052820">
    <property type="entry name" value="PhiA_domain"/>
</dbReference>
<organism evidence="2">
    <name type="scientific">Bionectria ochroleuca</name>
    <name type="common">Gliocladium roseum</name>
    <dbReference type="NCBI Taxonomy" id="29856"/>
    <lineage>
        <taxon>Eukaryota</taxon>
        <taxon>Fungi</taxon>
        <taxon>Dikarya</taxon>
        <taxon>Ascomycota</taxon>
        <taxon>Pezizomycotina</taxon>
        <taxon>Sordariomycetes</taxon>
        <taxon>Hypocreomycetidae</taxon>
        <taxon>Hypocreales</taxon>
        <taxon>Bionectriaceae</taxon>
        <taxon>Clonostachys</taxon>
    </lineage>
</organism>
<keyword evidence="1" id="KW-0732">Signal</keyword>
<dbReference type="AlphaFoldDB" id="A0A0B7JI79"/>
<dbReference type="PANTHER" id="PTHR42047:SF1">
    <property type="entry name" value="PROTEIN, PUTATIVE (AFU_ORTHOLOGUE AFUA_6G03560)-RELATED"/>
    <property type="match status" value="1"/>
</dbReference>
<dbReference type="EMBL" id="CDPU01000001">
    <property type="protein sequence ID" value="CEO44503.1"/>
    <property type="molecule type" value="Genomic_DNA"/>
</dbReference>
<evidence type="ECO:0000256" key="1">
    <source>
        <dbReference type="SAM" id="SignalP"/>
    </source>
</evidence>
<sequence>MRNLLVLGSLIGALHRAMAYYTIVTYSPESPEIDGKIINANSRSFIIGAKSPSTYCDLNNPSECPNSSSTLVNNDMTLLASAVPGGQFIWVGLDGSVSYASPHSAFRPPGSQMGGFYPVKLLSDCATSITVLVWQSHDGASGLWACPRSPKEPLFREAVLKASVANFVNDGCLEVEAIQIMEAGDEYGAWAYT</sequence>
<feature type="chain" id="PRO_5002133899" evidence="1">
    <location>
        <begin position="20"/>
        <end position="193"/>
    </location>
</feature>